<evidence type="ECO:0008006" key="2">
    <source>
        <dbReference type="Google" id="ProtNLM"/>
    </source>
</evidence>
<dbReference type="EMBL" id="MK500582">
    <property type="protein sequence ID" value="QBK92762.1"/>
    <property type="molecule type" value="Genomic_DNA"/>
</dbReference>
<sequence>MDSISSDSLQTILSFFDVGEIFRKNLINHLFNKLCSSEALHKIKLLEDYSIVEKGDESWRKKTKKVYLESISFWNNVDNDIDYYMIDNLSTKDLVDKFEKKLIDYALRERKEFFVIKLIFKVFFINRYYNMYHIKNGYMCRNFISLFKKVASLSPQKKISTKWILDLVHEDYCKSDCEDECNELITTYPRKIKILDAICLKYDHLFINDISLVNWRCYI</sequence>
<reference evidence="1" key="1">
    <citation type="journal article" date="2019" name="MBio">
        <title>Virus Genomes from Deep Sea Sediments Expand the Ocean Megavirome and Support Independent Origins of Viral Gigantism.</title>
        <authorList>
            <person name="Backstrom D."/>
            <person name="Yutin N."/>
            <person name="Jorgensen S.L."/>
            <person name="Dharamshi J."/>
            <person name="Homa F."/>
            <person name="Zaremba-Niedwiedzka K."/>
            <person name="Spang A."/>
            <person name="Wolf Y.I."/>
            <person name="Koonin E.V."/>
            <person name="Ettema T.J."/>
        </authorList>
    </citation>
    <scope>NUCLEOTIDE SEQUENCE</scope>
</reference>
<proteinExistence type="predicted"/>
<gene>
    <name evidence="1" type="ORF">LCPAC401_04000</name>
</gene>
<evidence type="ECO:0000313" key="1">
    <source>
        <dbReference type="EMBL" id="QBK92762.1"/>
    </source>
</evidence>
<protein>
    <recommendedName>
        <fullName evidence="2">F-box-like family protein</fullName>
    </recommendedName>
</protein>
<organism evidence="1">
    <name type="scientific">Pithovirus LCPAC401</name>
    <dbReference type="NCBI Taxonomy" id="2506595"/>
    <lineage>
        <taxon>Viruses</taxon>
        <taxon>Pithoviruses</taxon>
    </lineage>
</organism>
<accession>A0A481ZBP2</accession>
<name>A0A481ZBP2_9VIRU</name>